<dbReference type="Proteomes" id="UP000699462">
    <property type="component" value="Unassembled WGS sequence"/>
</dbReference>
<proteinExistence type="predicted"/>
<reference evidence="1 2" key="1">
    <citation type="submission" date="2019-07" db="EMBL/GenBank/DDBJ databases">
        <title>Annotation for the trematode Paragonimus westermani.</title>
        <authorList>
            <person name="Choi Y.-J."/>
        </authorList>
    </citation>
    <scope>NUCLEOTIDE SEQUENCE [LARGE SCALE GENOMIC DNA]</scope>
    <source>
        <strain evidence="1">180907_Pwestermani</strain>
    </source>
</reference>
<comment type="caution">
    <text evidence="1">The sequence shown here is derived from an EMBL/GenBank/DDBJ whole genome shotgun (WGS) entry which is preliminary data.</text>
</comment>
<keyword evidence="2" id="KW-1185">Reference proteome</keyword>
<sequence>MDASCGEDSCVAISSNDATNTWLQDYLEPRPAITQNVGDLLC</sequence>
<evidence type="ECO:0000313" key="1">
    <source>
        <dbReference type="EMBL" id="KAF8567571.1"/>
    </source>
</evidence>
<evidence type="ECO:0000313" key="2">
    <source>
        <dbReference type="Proteomes" id="UP000699462"/>
    </source>
</evidence>
<dbReference type="AlphaFoldDB" id="A0A8T0DLH6"/>
<dbReference type="EMBL" id="JTDF01003699">
    <property type="protein sequence ID" value="KAF8567571.1"/>
    <property type="molecule type" value="Genomic_DNA"/>
</dbReference>
<name>A0A8T0DLH6_9TREM</name>
<accession>A0A8T0DLH6</accession>
<gene>
    <name evidence="1" type="ORF">P879_09126</name>
</gene>
<organism evidence="1 2">
    <name type="scientific">Paragonimus westermani</name>
    <dbReference type="NCBI Taxonomy" id="34504"/>
    <lineage>
        <taxon>Eukaryota</taxon>
        <taxon>Metazoa</taxon>
        <taxon>Spiralia</taxon>
        <taxon>Lophotrochozoa</taxon>
        <taxon>Platyhelminthes</taxon>
        <taxon>Trematoda</taxon>
        <taxon>Digenea</taxon>
        <taxon>Plagiorchiida</taxon>
        <taxon>Troglotremata</taxon>
        <taxon>Troglotrematidae</taxon>
        <taxon>Paragonimus</taxon>
    </lineage>
</organism>
<protein>
    <submittedName>
        <fullName evidence="1">Uncharacterized protein</fullName>
    </submittedName>
</protein>